<evidence type="ECO:0000313" key="7">
    <source>
        <dbReference type="Proteomes" id="UP000751190"/>
    </source>
</evidence>
<proteinExistence type="predicted"/>
<feature type="transmembrane region" description="Helical" evidence="3">
    <location>
        <begin position="1305"/>
        <end position="1326"/>
    </location>
</feature>
<evidence type="ECO:0000313" key="6">
    <source>
        <dbReference type="EMBL" id="KAG8461221.1"/>
    </source>
</evidence>
<dbReference type="Gene3D" id="1.10.238.10">
    <property type="entry name" value="EF-hand"/>
    <property type="match status" value="1"/>
</dbReference>
<dbReference type="Pfam" id="PF02010">
    <property type="entry name" value="REJ"/>
    <property type="match status" value="1"/>
</dbReference>
<keyword evidence="3" id="KW-0472">Membrane</keyword>
<evidence type="ECO:0000256" key="3">
    <source>
        <dbReference type="SAM" id="Phobius"/>
    </source>
</evidence>
<gene>
    <name evidence="6" type="ORF">KFE25_002410</name>
</gene>
<keyword evidence="3" id="KW-1133">Transmembrane helix</keyword>
<protein>
    <recommendedName>
        <fullName evidence="5">EF-hand domain-containing protein</fullName>
    </recommendedName>
</protein>
<dbReference type="Proteomes" id="UP000751190">
    <property type="component" value="Unassembled WGS sequence"/>
</dbReference>
<feature type="compositionally biased region" description="Basic and acidic residues" evidence="2">
    <location>
        <begin position="1506"/>
        <end position="1517"/>
    </location>
</feature>
<dbReference type="Gene3D" id="2.60.220.50">
    <property type="match status" value="1"/>
</dbReference>
<evidence type="ECO:0000256" key="1">
    <source>
        <dbReference type="ARBA" id="ARBA00022837"/>
    </source>
</evidence>
<dbReference type="InterPro" id="IPR011992">
    <property type="entry name" value="EF-hand-dom_pair"/>
</dbReference>
<feature type="region of interest" description="Disordered" evidence="2">
    <location>
        <begin position="391"/>
        <end position="412"/>
    </location>
</feature>
<dbReference type="PROSITE" id="PS00018">
    <property type="entry name" value="EF_HAND_1"/>
    <property type="match status" value="2"/>
</dbReference>
<dbReference type="InterPro" id="IPR002048">
    <property type="entry name" value="EF_hand_dom"/>
</dbReference>
<name>A0A8J5X9B3_DIALT</name>
<dbReference type="InterPro" id="IPR018247">
    <property type="entry name" value="EF_Hand_1_Ca_BS"/>
</dbReference>
<accession>A0A8J5X9B3</accession>
<feature type="region of interest" description="Disordered" evidence="2">
    <location>
        <begin position="1840"/>
        <end position="1875"/>
    </location>
</feature>
<feature type="domain" description="EF-hand" evidence="5">
    <location>
        <begin position="1895"/>
        <end position="1930"/>
    </location>
</feature>
<feature type="transmembrane region" description="Helical" evidence="3">
    <location>
        <begin position="1997"/>
        <end position="2019"/>
    </location>
</feature>
<dbReference type="PROSITE" id="PS50096">
    <property type="entry name" value="IQ"/>
    <property type="match status" value="1"/>
</dbReference>
<dbReference type="CDD" id="cd00051">
    <property type="entry name" value="EFh"/>
    <property type="match status" value="1"/>
</dbReference>
<feature type="chain" id="PRO_5035258487" description="EF-hand domain-containing protein" evidence="4">
    <location>
        <begin position="19"/>
        <end position="2091"/>
    </location>
</feature>
<dbReference type="InterPro" id="IPR046338">
    <property type="entry name" value="GAIN_dom_sf"/>
</dbReference>
<dbReference type="PROSITE" id="PS50222">
    <property type="entry name" value="EF_HAND_2"/>
    <property type="match status" value="2"/>
</dbReference>
<dbReference type="EMBL" id="JAGTXO010000027">
    <property type="protein sequence ID" value="KAG8461221.1"/>
    <property type="molecule type" value="Genomic_DNA"/>
</dbReference>
<feature type="region of interest" description="Disordered" evidence="2">
    <location>
        <begin position="1502"/>
        <end position="1529"/>
    </location>
</feature>
<feature type="domain" description="EF-hand" evidence="5">
    <location>
        <begin position="1931"/>
        <end position="1966"/>
    </location>
</feature>
<evidence type="ECO:0000256" key="2">
    <source>
        <dbReference type="SAM" id="MobiDB-lite"/>
    </source>
</evidence>
<feature type="compositionally biased region" description="Low complexity" evidence="2">
    <location>
        <begin position="1861"/>
        <end position="1875"/>
    </location>
</feature>
<keyword evidence="1" id="KW-0106">Calcium</keyword>
<feature type="compositionally biased region" description="Polar residues" evidence="2">
    <location>
        <begin position="401"/>
        <end position="410"/>
    </location>
</feature>
<feature type="transmembrane region" description="Helical" evidence="3">
    <location>
        <begin position="1569"/>
        <end position="1584"/>
    </location>
</feature>
<keyword evidence="4" id="KW-0732">Signal</keyword>
<organism evidence="6 7">
    <name type="scientific">Diacronema lutheri</name>
    <name type="common">Unicellular marine alga</name>
    <name type="synonym">Monochrysis lutheri</name>
    <dbReference type="NCBI Taxonomy" id="2081491"/>
    <lineage>
        <taxon>Eukaryota</taxon>
        <taxon>Haptista</taxon>
        <taxon>Haptophyta</taxon>
        <taxon>Pavlovophyceae</taxon>
        <taxon>Pavlovales</taxon>
        <taxon>Pavlovaceae</taxon>
        <taxon>Diacronema</taxon>
    </lineage>
</organism>
<feature type="compositionally biased region" description="Acidic residues" evidence="2">
    <location>
        <begin position="1849"/>
        <end position="1859"/>
    </location>
</feature>
<reference evidence="6" key="1">
    <citation type="submission" date="2021-05" db="EMBL/GenBank/DDBJ databases">
        <title>The genome of the haptophyte Pavlova lutheri (Diacronema luteri, Pavlovales) - a model for lipid biosynthesis in eukaryotic algae.</title>
        <authorList>
            <person name="Hulatt C.J."/>
            <person name="Posewitz M.C."/>
        </authorList>
    </citation>
    <scope>NUCLEOTIDE SEQUENCE</scope>
    <source>
        <strain evidence="6">NIVA-4/92</strain>
    </source>
</reference>
<dbReference type="InterPro" id="IPR002859">
    <property type="entry name" value="PKD/REJ-like"/>
</dbReference>
<sequence>MCCLLALVCAAGAQSVASARFNAALTTLVVEFDGPTNAAGSSGLVPCGTLFDAPTVDAVGGPGARCYFADGRTLVAQLEHGAPLRPGGTVRTLAGAIAPAGADCAALGACAASAAVIDAAAPCGAAGCAPPLAAIAGPSRVSACARGELFLDGTASTGSGAAPLAYEWGVDAVGSVGLGADDAAALSARLAALAPDVAVVSLELEALGGADLVVFSLHVSSVLTGARSAAPARHSVERSRALAPDVSIDGPSARAASPALAVHVRGMALAATCWPHELSARLVFAWRHVRTFDTATGAELPAVGAPAENVAAEGALVAPLLAQLSGERDARSSVLIRAHTLVPGRTYELELTASMAAAPSAAASARVAIVVGGERVRAAITGSDRRLPLSAPLVLDGSPSADPNRQSASGQPLRGAASGLAFRWRLFAVGPVNASVGVARLAELSPLPAGIDGTAPFLALPEGALGAGEWVARLEVTAGAWAGRLDAADAADAAQILVHIVDAPVAAVRTPALLRSDYAATWTLPSRKLAFGGALADASVALEADGAARWGHRWTAYEELPAGAQPAADGVEFTRGAGGSGGALVRAAAVDVANEGSGASASSTGANLPALALLPDVLTPGATYVFELAVRDELAAGATSHAAVAAAAVAAAVAAAADSAVLQAALLGGLGAGQPLNVAFGSVRVELARPPFGGIALVAPLAGGVALRDGLELSAAGWAAAAPRGAAALDASAAGAAAQPPLTYGWEFALDLTAAPGGAYANAAATTLAAAFPGGMWVPIAEPSEAPRLARVMLPAGTLALRLAVRDGRGGEANVVVRNVVVQPPPAELTPCAFLARGLLRASAAVGAGDASSARATLAATLLTLSAWPACAAAELADALDAGVADGLASREAADALAEALADGSREAGPRATLALLADAADAAGASTAAGRRHAALVLLATIADASSLDGRAQASALALASAIATDSVEDGVDLGVLVALFLAMDRVLAAPAADGASALVVNAQVQRIARSLGDAFLVGSVPGEPAGEAGSAQLKWGARRAEARALANSTISMPAGGGTIAAPPTLFSNLAPADDVSAGVDVVLFAFRRNIHATRDLVRARVRAGRAPAHGFTAARAPRLAACADVVNSPSVGAPLSCAPRENSELDALGGLSTSVFSVSLSSASSASKLAIRDLRAPIVLTIPTERAAPSIVRPAGAAGADGGAVVRCHFWDETRSVWSTEGTETLSAPTAAEAAANATDDAAPVPPLVCGARHLTDFAGIWVPTSIDEARADIDSFNVNTLSARDIAAVLSDPHLEGVENKVVYTVICGMAAAMLISVGALAVRDRQDRQSRKRRLDRTSAEVADAQQRVCARSGGGGGDGGDGEDGDVKGEGAAAGIHRTRLSLGRQGSATAASKYALVDVAASATAASATAASATAPSHASDAGAAAAAGGVPHAAVDKGDHGAARAAARAPHLSLSNALLAEVCILEVASAKGAAMAVVTVQRFVRGYQARKRAKRARLASHDDGGEHERTNSVLSRAHAPRGKRGGRLLAALTHKLGAEHTLLGLWLGDTEDESRAERGQRFWSLTFLSLFITAMLYDARPADSTNPAARSRVNLTHLVITSLLATVICAPAMWLLNTLMRWGHGRTAQRLELRVAAALVTTVQSNAKLHFDRKAERLKAQLLEHSATAAARGARAGGAGSAARRRLSMKSALASSLDEIKRQKAGRLRAARADGGVGDAKRSHANVAGVSRAAVAARMASARTHTTGADACAPSAGSTASASVRASDARARLGVGVGVRVLSPKLSAKVAPSVAADGGRVSASRGAVQDWLQNRLSGAGINTEERAQADAGFHGLHAPSDGDGDGGGDGDGDGAAPPASPGGADTHLLSLGAADADAELLDDELDPLTIRLLRATLTAYDTDGDGQVDPTEFHPLLRDLGFRMGRRKVHALVARLDTSGNGTIGFSELAAWYVSMMKEAALRRALRESSLFGKLVVRCHACAPGPRARLVIAWAITWMICAVLALLTVVYARQLSPGTTALMLGSWGLAELEVLWVEEPCLLAAEMVLPVLWESVSPRLSGSGRWGSKLLSFLMSVRKTFGLW</sequence>
<dbReference type="GO" id="GO:0005509">
    <property type="term" value="F:calcium ion binding"/>
    <property type="evidence" value="ECO:0007669"/>
    <property type="project" value="InterPro"/>
</dbReference>
<feature type="signal peptide" evidence="4">
    <location>
        <begin position="1"/>
        <end position="18"/>
    </location>
</feature>
<feature type="transmembrane region" description="Helical" evidence="3">
    <location>
        <begin position="1604"/>
        <end position="1623"/>
    </location>
</feature>
<comment type="caution">
    <text evidence="6">The sequence shown here is derived from an EMBL/GenBank/DDBJ whole genome shotgun (WGS) entry which is preliminary data.</text>
</comment>
<dbReference type="SUPFAM" id="SSF47473">
    <property type="entry name" value="EF-hand"/>
    <property type="match status" value="1"/>
</dbReference>
<evidence type="ECO:0000259" key="5">
    <source>
        <dbReference type="PROSITE" id="PS50222"/>
    </source>
</evidence>
<keyword evidence="3" id="KW-0812">Transmembrane</keyword>
<dbReference type="SMART" id="SM00054">
    <property type="entry name" value="EFh"/>
    <property type="match status" value="2"/>
</dbReference>
<evidence type="ECO:0000256" key="4">
    <source>
        <dbReference type="SAM" id="SignalP"/>
    </source>
</evidence>
<feature type="region of interest" description="Disordered" evidence="2">
    <location>
        <begin position="1329"/>
        <end position="1375"/>
    </location>
</feature>
<keyword evidence="7" id="KW-1185">Reference proteome</keyword>